<protein>
    <recommendedName>
        <fullName evidence="3">Fis family transcriptional regulator</fullName>
    </recommendedName>
</protein>
<evidence type="ECO:0000313" key="2">
    <source>
        <dbReference type="Proteomes" id="UP000068016"/>
    </source>
</evidence>
<evidence type="ECO:0008006" key="3">
    <source>
        <dbReference type="Google" id="ProtNLM"/>
    </source>
</evidence>
<reference evidence="1 2" key="1">
    <citation type="submission" date="2015-11" db="EMBL/GenBank/DDBJ databases">
        <title>Expanding the genomic diversity of Burkholderia species for the development of highly accurate diagnostics.</title>
        <authorList>
            <person name="Sahl J."/>
            <person name="Keim P."/>
            <person name="Wagner D."/>
        </authorList>
    </citation>
    <scope>NUCLEOTIDE SEQUENCE [LARGE SCALE GENOMIC DNA]</scope>
    <source>
        <strain evidence="1 2">MSMB793WGS</strain>
    </source>
</reference>
<sequence length="132" mass="14786">MSHQDADRIALRYHAALAAVRAGQGERMYLQRPLQMTVLASFMGDAYAAALCPDAIGKFEQCLLQAVSRGEETDVWTLDEGTIELCAAIATHHDYQLRTAPRAAVNDATQRLDRFLSDQSYDRANPNWRCKK</sequence>
<proteinExistence type="predicted"/>
<organism evidence="1 2">
    <name type="scientific">Burkholderia territorii</name>
    <dbReference type="NCBI Taxonomy" id="1503055"/>
    <lineage>
        <taxon>Bacteria</taxon>
        <taxon>Pseudomonadati</taxon>
        <taxon>Pseudomonadota</taxon>
        <taxon>Betaproteobacteria</taxon>
        <taxon>Burkholderiales</taxon>
        <taxon>Burkholderiaceae</taxon>
        <taxon>Burkholderia</taxon>
        <taxon>Burkholderia cepacia complex</taxon>
    </lineage>
</organism>
<comment type="caution">
    <text evidence="1">The sequence shown here is derived from an EMBL/GenBank/DDBJ whole genome shotgun (WGS) entry which is preliminary data.</text>
</comment>
<gene>
    <name evidence="1" type="ORF">WT83_04930</name>
</gene>
<name>A0A108F2S5_9BURK</name>
<dbReference type="Proteomes" id="UP000068016">
    <property type="component" value="Unassembled WGS sequence"/>
</dbReference>
<dbReference type="AlphaFoldDB" id="A0A108F2S5"/>
<accession>A0A108F2S5</accession>
<dbReference type="EMBL" id="LPLZ01000017">
    <property type="protein sequence ID" value="KWN22018.1"/>
    <property type="molecule type" value="Genomic_DNA"/>
</dbReference>
<evidence type="ECO:0000313" key="1">
    <source>
        <dbReference type="EMBL" id="KWN22018.1"/>
    </source>
</evidence>
<dbReference type="RefSeq" id="WP_060346276.1">
    <property type="nucleotide sequence ID" value="NZ_LPLZ01000017.1"/>
</dbReference>